<reference evidence="2 3" key="1">
    <citation type="journal article" date="2021" name="bioRxiv">
        <title>The Gossypium anomalum genome as a resource for cotton improvement and evolutionary analysis of hybrid incompatibility.</title>
        <authorList>
            <person name="Grover C.E."/>
            <person name="Yuan D."/>
            <person name="Arick M.A."/>
            <person name="Miller E.R."/>
            <person name="Hu G."/>
            <person name="Peterson D.G."/>
            <person name="Wendel J.F."/>
            <person name="Udall J.A."/>
        </authorList>
    </citation>
    <scope>NUCLEOTIDE SEQUENCE [LARGE SCALE GENOMIC DNA]</scope>
    <source>
        <strain evidence="2">JFW-Udall</strain>
        <tissue evidence="2">Leaf</tissue>
    </source>
</reference>
<dbReference type="Proteomes" id="UP000701853">
    <property type="component" value="Chromosome 12"/>
</dbReference>
<sequence length="94" mass="11163">MRDSGQVLLVMVKQNEFYTFPLLEFYMMINLYGEEVQMGLDLGFQNVEIEGNALTIVKMLHTDRQDRYEISAYIMDSRSLSENYQRCIFRHAPR</sequence>
<evidence type="ECO:0000313" key="3">
    <source>
        <dbReference type="Proteomes" id="UP000701853"/>
    </source>
</evidence>
<evidence type="ECO:0000313" key="2">
    <source>
        <dbReference type="EMBL" id="KAG8475139.1"/>
    </source>
</evidence>
<comment type="caution">
    <text evidence="2">The sequence shown here is derived from an EMBL/GenBank/DDBJ whole genome shotgun (WGS) entry which is preliminary data.</text>
</comment>
<dbReference type="GO" id="GO:0003676">
    <property type="term" value="F:nucleic acid binding"/>
    <property type="evidence" value="ECO:0007669"/>
    <property type="project" value="InterPro"/>
</dbReference>
<keyword evidence="3" id="KW-1185">Reference proteome</keyword>
<proteinExistence type="predicted"/>
<dbReference type="EMBL" id="JAHUZN010000012">
    <property type="protein sequence ID" value="KAG8475139.1"/>
    <property type="molecule type" value="Genomic_DNA"/>
</dbReference>
<dbReference type="AlphaFoldDB" id="A0A8J5Y2I5"/>
<dbReference type="Pfam" id="PF13456">
    <property type="entry name" value="RVT_3"/>
    <property type="match status" value="1"/>
</dbReference>
<organism evidence="2 3">
    <name type="scientific">Gossypium anomalum</name>
    <dbReference type="NCBI Taxonomy" id="47600"/>
    <lineage>
        <taxon>Eukaryota</taxon>
        <taxon>Viridiplantae</taxon>
        <taxon>Streptophyta</taxon>
        <taxon>Embryophyta</taxon>
        <taxon>Tracheophyta</taxon>
        <taxon>Spermatophyta</taxon>
        <taxon>Magnoliopsida</taxon>
        <taxon>eudicotyledons</taxon>
        <taxon>Gunneridae</taxon>
        <taxon>Pentapetalae</taxon>
        <taxon>rosids</taxon>
        <taxon>malvids</taxon>
        <taxon>Malvales</taxon>
        <taxon>Malvaceae</taxon>
        <taxon>Malvoideae</taxon>
        <taxon>Gossypium</taxon>
    </lineage>
</organism>
<dbReference type="GO" id="GO:0004523">
    <property type="term" value="F:RNA-DNA hybrid ribonuclease activity"/>
    <property type="evidence" value="ECO:0007669"/>
    <property type="project" value="InterPro"/>
</dbReference>
<dbReference type="OrthoDB" id="999807at2759"/>
<protein>
    <recommendedName>
        <fullName evidence="1">RNase H type-1 domain-containing protein</fullName>
    </recommendedName>
</protein>
<gene>
    <name evidence="2" type="ORF">CXB51_032008</name>
</gene>
<dbReference type="InterPro" id="IPR002156">
    <property type="entry name" value="RNaseH_domain"/>
</dbReference>
<name>A0A8J5Y2I5_9ROSI</name>
<accession>A0A8J5Y2I5</accession>
<evidence type="ECO:0000259" key="1">
    <source>
        <dbReference type="Pfam" id="PF13456"/>
    </source>
</evidence>
<feature type="domain" description="RNase H type-1" evidence="1">
    <location>
        <begin position="37"/>
        <end position="94"/>
    </location>
</feature>